<sequence length="460" mass="49353">MSSSDLPQLTAALSSISGAVLPGHARPSLNRRIWSIAFPAIMANLTTVLPGLCDTAFVGRSGDAFEQAGVALGTAFTALALWAFGFLRMGTTGITAQANGARDIREMREALVWSLVLALGIGLALILAAIPLAAFVLPLYGGPPQVQDYAAQYFHLRLLAAPFDLTLYAMMGWLIGVQRARVMFALQFILNALNIALCWLFVVHFNYDVMGVAAATAVAQAVTAIAGFVWTRGIARKLGPASTRGTTFAFEMLGRLARINRDIFIRTLALMLVFNYFIHLSARLEEVTLAANQILIGFLGLIANGLDGFAQSAETLVGEAVGAKDRRRLSATLWANLGWSLGLAALLSLLLWVAGAFLLPHFSANAEVVAEAQRVFPWVIVAPIVSVWCFLLDGVFIGATRGRELRDGMLISALAGLAALQCAFWFDGNAGLWAALTLFFGIRALPLALWYRRIPAALAS</sequence>
<feature type="transmembrane region" description="Helical" evidence="6">
    <location>
        <begin position="36"/>
        <end position="58"/>
    </location>
</feature>
<feature type="transmembrane region" description="Helical" evidence="6">
    <location>
        <begin position="182"/>
        <end position="203"/>
    </location>
</feature>
<feature type="transmembrane region" description="Helical" evidence="6">
    <location>
        <begin position="333"/>
        <end position="355"/>
    </location>
</feature>
<comment type="subcellular location">
    <subcellularLocation>
        <location evidence="1">Membrane</location>
        <topology evidence="1">Multi-pass membrane protein</topology>
    </subcellularLocation>
</comment>
<dbReference type="NCBIfam" id="TIGR00797">
    <property type="entry name" value="matE"/>
    <property type="match status" value="1"/>
</dbReference>
<dbReference type="RefSeq" id="WP_379953703.1">
    <property type="nucleotide sequence ID" value="NZ_JAUYVI010000001.1"/>
</dbReference>
<feature type="transmembrane region" description="Helical" evidence="6">
    <location>
        <begin position="70"/>
        <end position="89"/>
    </location>
</feature>
<feature type="transmembrane region" description="Helical" evidence="6">
    <location>
        <begin position="288"/>
        <end position="306"/>
    </location>
</feature>
<protein>
    <submittedName>
        <fullName evidence="7">MATE family efflux transporter</fullName>
    </submittedName>
</protein>
<organism evidence="7 8">
    <name type="scientific">Dongia sedimenti</name>
    <dbReference type="NCBI Taxonomy" id="3064282"/>
    <lineage>
        <taxon>Bacteria</taxon>
        <taxon>Pseudomonadati</taxon>
        <taxon>Pseudomonadota</taxon>
        <taxon>Alphaproteobacteria</taxon>
        <taxon>Rhodospirillales</taxon>
        <taxon>Dongiaceae</taxon>
        <taxon>Dongia</taxon>
    </lineage>
</organism>
<gene>
    <name evidence="7" type="ORF">Q8A70_01540</name>
</gene>
<evidence type="ECO:0000313" key="7">
    <source>
        <dbReference type="EMBL" id="MDQ7246324.1"/>
    </source>
</evidence>
<evidence type="ECO:0000256" key="3">
    <source>
        <dbReference type="ARBA" id="ARBA00022692"/>
    </source>
</evidence>
<keyword evidence="8" id="KW-1185">Reference proteome</keyword>
<evidence type="ECO:0000256" key="2">
    <source>
        <dbReference type="ARBA" id="ARBA00010199"/>
    </source>
</evidence>
<feature type="transmembrane region" description="Helical" evidence="6">
    <location>
        <begin position="209"/>
        <end position="230"/>
    </location>
</feature>
<feature type="transmembrane region" description="Helical" evidence="6">
    <location>
        <begin position="432"/>
        <end position="451"/>
    </location>
</feature>
<keyword evidence="3 6" id="KW-0812">Transmembrane</keyword>
<name>A0ABU0YF36_9PROT</name>
<dbReference type="Pfam" id="PF01554">
    <property type="entry name" value="MatE"/>
    <property type="match status" value="2"/>
</dbReference>
<evidence type="ECO:0000256" key="1">
    <source>
        <dbReference type="ARBA" id="ARBA00004141"/>
    </source>
</evidence>
<proteinExistence type="inferred from homology"/>
<dbReference type="InterPro" id="IPR044644">
    <property type="entry name" value="DinF-like"/>
</dbReference>
<evidence type="ECO:0000313" key="8">
    <source>
        <dbReference type="Proteomes" id="UP001230156"/>
    </source>
</evidence>
<feature type="transmembrane region" description="Helical" evidence="6">
    <location>
        <begin position="154"/>
        <end position="175"/>
    </location>
</feature>
<feature type="transmembrane region" description="Helical" evidence="6">
    <location>
        <begin position="263"/>
        <end position="282"/>
    </location>
</feature>
<evidence type="ECO:0000256" key="6">
    <source>
        <dbReference type="SAM" id="Phobius"/>
    </source>
</evidence>
<evidence type="ECO:0000256" key="4">
    <source>
        <dbReference type="ARBA" id="ARBA00022989"/>
    </source>
</evidence>
<feature type="transmembrane region" description="Helical" evidence="6">
    <location>
        <begin position="375"/>
        <end position="396"/>
    </location>
</feature>
<keyword evidence="4 6" id="KW-1133">Transmembrane helix</keyword>
<comment type="similarity">
    <text evidence="2">Belongs to the multi antimicrobial extrusion (MATE) (TC 2.A.66.1) family.</text>
</comment>
<feature type="transmembrane region" description="Helical" evidence="6">
    <location>
        <begin position="408"/>
        <end position="426"/>
    </location>
</feature>
<dbReference type="PANTHER" id="PTHR42893">
    <property type="entry name" value="PROTEIN DETOXIFICATION 44, CHLOROPLASTIC-RELATED"/>
    <property type="match status" value="1"/>
</dbReference>
<dbReference type="EMBL" id="JAUYVI010000001">
    <property type="protein sequence ID" value="MDQ7246324.1"/>
    <property type="molecule type" value="Genomic_DNA"/>
</dbReference>
<dbReference type="Proteomes" id="UP001230156">
    <property type="component" value="Unassembled WGS sequence"/>
</dbReference>
<feature type="transmembrane region" description="Helical" evidence="6">
    <location>
        <begin position="110"/>
        <end position="134"/>
    </location>
</feature>
<dbReference type="PANTHER" id="PTHR42893:SF46">
    <property type="entry name" value="PROTEIN DETOXIFICATION 44, CHLOROPLASTIC"/>
    <property type="match status" value="1"/>
</dbReference>
<comment type="caution">
    <text evidence="7">The sequence shown here is derived from an EMBL/GenBank/DDBJ whole genome shotgun (WGS) entry which is preliminary data.</text>
</comment>
<dbReference type="InterPro" id="IPR002528">
    <property type="entry name" value="MATE_fam"/>
</dbReference>
<evidence type="ECO:0000256" key="5">
    <source>
        <dbReference type="ARBA" id="ARBA00023136"/>
    </source>
</evidence>
<accession>A0ABU0YF36</accession>
<dbReference type="CDD" id="cd13136">
    <property type="entry name" value="MATE_DinF_like"/>
    <property type="match status" value="1"/>
</dbReference>
<keyword evidence="5 6" id="KW-0472">Membrane</keyword>
<reference evidence="8" key="1">
    <citation type="submission" date="2023-08" db="EMBL/GenBank/DDBJ databases">
        <title>Rhodospirillaceae gen. nov., a novel taxon isolated from the Yangtze River Yuezi River estuary sludge.</title>
        <authorList>
            <person name="Ruan L."/>
        </authorList>
    </citation>
    <scope>NUCLEOTIDE SEQUENCE [LARGE SCALE GENOMIC DNA]</scope>
    <source>
        <strain evidence="8">R-7</strain>
    </source>
</reference>